<sequence length="236" mass="24564">MSAVLPPLPTYASLMSSKPAPPPAATVKSDTTAFIHHGLAIAKEALRADKDTCEEKSIQAGRAAYRGYVSAVEWLMTARASEEDVGLKANLKVHAKAYLKRAAVIKQWLDEARQSCNCGGGNDHCTCGPAACAPSTACSAPCVACCLPICCCVPTAHPTTKAPTTKPKPTPAPPPPTAPSAPSCAPTCAPCVPVCVPGCGPGDYAYNQVVHKKNTDGKAFEEEYCYLNVFQGGGRC</sequence>
<dbReference type="EMBL" id="KV919652">
    <property type="protein sequence ID" value="OSX69268.1"/>
    <property type="molecule type" value="Genomic_DNA"/>
</dbReference>
<keyword evidence="2" id="KW-1185">Reference proteome</keyword>
<organism evidence="1 2">
    <name type="scientific">Porphyra umbilicalis</name>
    <name type="common">Purple laver</name>
    <name type="synonym">Red alga</name>
    <dbReference type="NCBI Taxonomy" id="2786"/>
    <lineage>
        <taxon>Eukaryota</taxon>
        <taxon>Rhodophyta</taxon>
        <taxon>Bangiophyceae</taxon>
        <taxon>Bangiales</taxon>
        <taxon>Bangiaceae</taxon>
        <taxon>Porphyra</taxon>
    </lineage>
</organism>
<dbReference type="Gene3D" id="1.20.58.80">
    <property type="entry name" value="Phosphotransferase system, lactose/cellobiose-type IIA subunit"/>
    <property type="match status" value="1"/>
</dbReference>
<protein>
    <recommendedName>
        <fullName evidence="3">MIT domain-containing protein</fullName>
    </recommendedName>
</protein>
<dbReference type="Proteomes" id="UP000218209">
    <property type="component" value="Unassembled WGS sequence"/>
</dbReference>
<proteinExistence type="predicted"/>
<gene>
    <name evidence="1" type="ORF">BU14_1678s0001</name>
</gene>
<dbReference type="SUPFAM" id="SSF116846">
    <property type="entry name" value="MIT domain"/>
    <property type="match status" value="1"/>
</dbReference>
<evidence type="ECO:0000313" key="1">
    <source>
        <dbReference type="EMBL" id="OSX69268.1"/>
    </source>
</evidence>
<reference evidence="1 2" key="1">
    <citation type="submission" date="2017-03" db="EMBL/GenBank/DDBJ databases">
        <title>WGS assembly of Porphyra umbilicalis.</title>
        <authorList>
            <person name="Brawley S.H."/>
            <person name="Blouin N.A."/>
            <person name="Ficko-Blean E."/>
            <person name="Wheeler G.L."/>
            <person name="Lohr M."/>
            <person name="Goodson H.V."/>
            <person name="Jenkins J.W."/>
            <person name="Blaby-Haas C.E."/>
            <person name="Helliwell K.E."/>
            <person name="Chan C."/>
            <person name="Marriage T."/>
            <person name="Bhattacharya D."/>
            <person name="Klein A.S."/>
            <person name="Badis Y."/>
            <person name="Brodie J."/>
            <person name="Cao Y."/>
            <person name="Collen J."/>
            <person name="Dittami S.M."/>
            <person name="Gachon C.M."/>
            <person name="Green B.R."/>
            <person name="Karpowicz S."/>
            <person name="Kim J.W."/>
            <person name="Kudahl U."/>
            <person name="Lin S."/>
            <person name="Michel G."/>
            <person name="Mittag M."/>
            <person name="Olson B.J."/>
            <person name="Pangilinan J."/>
            <person name="Peng Y."/>
            <person name="Qiu H."/>
            <person name="Shu S."/>
            <person name="Singer J.T."/>
            <person name="Smith A.G."/>
            <person name="Sprecher B.N."/>
            <person name="Wagner V."/>
            <person name="Wang W."/>
            <person name="Wang Z.-Y."/>
            <person name="Yan J."/>
            <person name="Yarish C."/>
            <person name="Zoeuner-Riek S."/>
            <person name="Zhuang Y."/>
            <person name="Zou Y."/>
            <person name="Lindquist E.A."/>
            <person name="Grimwood J."/>
            <person name="Barry K."/>
            <person name="Rokhsar D.S."/>
            <person name="Schmutz J."/>
            <person name="Stiller J.W."/>
            <person name="Grossman A.R."/>
            <person name="Prochnik S.E."/>
        </authorList>
    </citation>
    <scope>NUCLEOTIDE SEQUENCE [LARGE SCALE GENOMIC DNA]</scope>
    <source>
        <strain evidence="1">4086291</strain>
    </source>
</reference>
<evidence type="ECO:0000313" key="2">
    <source>
        <dbReference type="Proteomes" id="UP000218209"/>
    </source>
</evidence>
<accession>A0A1X6NL02</accession>
<name>A0A1X6NL02_PORUM</name>
<evidence type="ECO:0008006" key="3">
    <source>
        <dbReference type="Google" id="ProtNLM"/>
    </source>
</evidence>
<dbReference type="InterPro" id="IPR036181">
    <property type="entry name" value="MIT_dom_sf"/>
</dbReference>
<dbReference type="AlphaFoldDB" id="A0A1X6NL02"/>